<dbReference type="Proteomes" id="UP000324996">
    <property type="component" value="Unassembled WGS sequence"/>
</dbReference>
<name>A0A5A7NBB7_9PROT</name>
<proteinExistence type="predicted"/>
<comment type="caution">
    <text evidence="1">The sequence shown here is derived from an EMBL/GenBank/DDBJ whole genome shotgun (WGS) entry which is preliminary data.</text>
</comment>
<dbReference type="RefSeq" id="WP_042087933.1">
    <property type="nucleotide sequence ID" value="NZ_BKCN01000019.1"/>
</dbReference>
<evidence type="ECO:0000313" key="2">
    <source>
        <dbReference type="Proteomes" id="UP000324996"/>
    </source>
</evidence>
<gene>
    <name evidence="1" type="ORF">JCM17846_28890</name>
</gene>
<dbReference type="AlphaFoldDB" id="A0A5A7NBB7"/>
<reference evidence="1 2" key="1">
    <citation type="submission" date="2019-09" db="EMBL/GenBank/DDBJ databases">
        <title>NBRP : Genome information of microbial organism related human and environment.</title>
        <authorList>
            <person name="Hattori M."/>
            <person name="Oshima K."/>
            <person name="Inaba H."/>
            <person name="Suda W."/>
            <person name="Sakamoto M."/>
            <person name="Iino T."/>
            <person name="Kitahara M."/>
            <person name="Oshida Y."/>
            <person name="Iida T."/>
            <person name="Kudo T."/>
            <person name="Itoh T."/>
            <person name="Ohkuma M."/>
        </authorList>
    </citation>
    <scope>NUCLEOTIDE SEQUENCE [LARGE SCALE GENOMIC DNA]</scope>
    <source>
        <strain evidence="1 2">Q-1</strain>
    </source>
</reference>
<protein>
    <submittedName>
        <fullName evidence="1">Uncharacterized protein</fullName>
    </submittedName>
</protein>
<dbReference type="EMBL" id="BKCN01000019">
    <property type="protein sequence ID" value="GER05207.1"/>
    <property type="molecule type" value="Genomic_DNA"/>
</dbReference>
<accession>A0A5A7NBB7</accession>
<evidence type="ECO:0000313" key="1">
    <source>
        <dbReference type="EMBL" id="GER05207.1"/>
    </source>
</evidence>
<organism evidence="1 2">
    <name type="scientific">Iodidimonas nitroreducens</name>
    <dbReference type="NCBI Taxonomy" id="1236968"/>
    <lineage>
        <taxon>Bacteria</taxon>
        <taxon>Pseudomonadati</taxon>
        <taxon>Pseudomonadota</taxon>
        <taxon>Alphaproteobacteria</taxon>
        <taxon>Iodidimonadales</taxon>
        <taxon>Iodidimonadaceae</taxon>
        <taxon>Iodidimonas</taxon>
    </lineage>
</organism>
<sequence>MSLITQTDLVSKSSDELRGLLAAAFMAAAQVEPGSKAQFEAQALVDAIKFELAVRDYTL</sequence>
<keyword evidence="2" id="KW-1185">Reference proteome</keyword>